<sequence length="71" mass="7828">MMMFFRKFATSCSQKVIKNGSTSSSLFKEVNWSIVKEKGAKTQLNESTKVIVKEIENSSSADAQGPAPKLK</sequence>
<dbReference type="Proteomes" id="UP000254374">
    <property type="component" value="Unassembled WGS sequence"/>
</dbReference>
<evidence type="ECO:0000313" key="3">
    <source>
        <dbReference type="Proteomes" id="UP000186808"/>
    </source>
</evidence>
<reference evidence="1 3" key="1">
    <citation type="submission" date="2017-01" db="EMBL/GenBank/DDBJ databases">
        <authorList>
            <person name="Varghese N."/>
            <person name="Submissions S."/>
        </authorList>
    </citation>
    <scope>NUCLEOTIDE SEQUENCE [LARGE SCALE GENOMIC DNA]</scope>
    <source>
        <strain evidence="1 3">ATCC 33342</strain>
    </source>
</reference>
<proteinExistence type="predicted"/>
<keyword evidence="3" id="KW-1185">Reference proteome</keyword>
<dbReference type="Proteomes" id="UP000186808">
    <property type="component" value="Unassembled WGS sequence"/>
</dbReference>
<evidence type="ECO:0000313" key="1">
    <source>
        <dbReference type="EMBL" id="SIR23514.1"/>
    </source>
</evidence>
<dbReference type="AlphaFoldDB" id="A0A377GKN1"/>
<name>A0A377GKN1_9GAMM</name>
<accession>A0A377GKN1</accession>
<evidence type="ECO:0000313" key="2">
    <source>
        <dbReference type="EMBL" id="STO25366.1"/>
    </source>
</evidence>
<protein>
    <submittedName>
        <fullName evidence="2">Uncharacterized protein</fullName>
    </submittedName>
</protein>
<evidence type="ECO:0000313" key="4">
    <source>
        <dbReference type="Proteomes" id="UP000254374"/>
    </source>
</evidence>
<dbReference type="EMBL" id="FTNL01000008">
    <property type="protein sequence ID" value="SIR23514.1"/>
    <property type="molecule type" value="Genomic_DNA"/>
</dbReference>
<dbReference type="STRING" id="464.Lgor_2239"/>
<gene>
    <name evidence="2" type="ORF">NCTC11401_02201</name>
    <name evidence="1" type="ORF">SAMN05421777_108109</name>
</gene>
<dbReference type="EMBL" id="UGGV01000001">
    <property type="protein sequence ID" value="STO25366.1"/>
    <property type="molecule type" value="Genomic_DNA"/>
</dbReference>
<reference evidence="2 4" key="2">
    <citation type="submission" date="2018-06" db="EMBL/GenBank/DDBJ databases">
        <authorList>
            <consortium name="Pathogen Informatics"/>
            <person name="Doyle S."/>
        </authorList>
    </citation>
    <scope>NUCLEOTIDE SEQUENCE [LARGE SCALE GENOMIC DNA]</scope>
    <source>
        <strain evidence="2 4">NCTC11401</strain>
    </source>
</reference>
<organism evidence="2 4">
    <name type="scientific">Fluoribacter gormanii</name>
    <dbReference type="NCBI Taxonomy" id="464"/>
    <lineage>
        <taxon>Bacteria</taxon>
        <taxon>Pseudomonadati</taxon>
        <taxon>Pseudomonadota</taxon>
        <taxon>Gammaproteobacteria</taxon>
        <taxon>Legionellales</taxon>
        <taxon>Legionellaceae</taxon>
        <taxon>Fluoribacter</taxon>
    </lineage>
</organism>
<dbReference type="RefSeq" id="WP_058468708.1">
    <property type="nucleotide sequence ID" value="NZ_CAAAIV010000068.1"/>
</dbReference>